<dbReference type="PATRIC" id="fig|626887.3.peg.1244"/>
<keyword evidence="1" id="KW-0472">Membrane</keyword>
<evidence type="ECO:0000313" key="3">
    <source>
        <dbReference type="Proteomes" id="UP000013165"/>
    </source>
</evidence>
<comment type="caution">
    <text evidence="2">The sequence shown here is derived from an EMBL/GenBank/DDBJ whole genome shotgun (WGS) entry which is preliminary data.</text>
</comment>
<evidence type="ECO:0000256" key="1">
    <source>
        <dbReference type="SAM" id="Phobius"/>
    </source>
</evidence>
<sequence length="107" mass="12165">MSRLTAVFFHALGCFGLLLLAVFIYLNEFASDDNILHTYRLKMVLAFVVVLIIHGGYLASDAARRNKYVWLVLLIVAPLPVYWIYYLYFLVVLRRSDSSNESSSVGA</sequence>
<dbReference type="HOGENOM" id="CLU_2001146_0_0_6"/>
<protein>
    <submittedName>
        <fullName evidence="2">Uncharacterized protein</fullName>
    </submittedName>
</protein>
<gene>
    <name evidence="2" type="ORF">J057_06231</name>
</gene>
<feature type="transmembrane region" description="Helical" evidence="1">
    <location>
        <begin position="39"/>
        <end position="57"/>
    </location>
</feature>
<reference evidence="2 3" key="1">
    <citation type="journal article" date="2013" name="Genome Announc.">
        <title>Genome Sequence of the Polycyclic Aromatic Hydrocarbon-Degrading Bacterium Strain Marinobacter nanhaiticus D15-8WT.</title>
        <authorList>
            <person name="Cui Z."/>
            <person name="Gao W."/>
            <person name="Li Q."/>
            <person name="Xu G."/>
            <person name="Zheng L."/>
        </authorList>
    </citation>
    <scope>NUCLEOTIDE SEQUENCE [LARGE SCALE GENOMIC DNA]</scope>
    <source>
        <strain evidence="2 3">D15-8W</strain>
    </source>
</reference>
<keyword evidence="1" id="KW-1133">Transmembrane helix</keyword>
<organism evidence="2 3">
    <name type="scientific">Marinobacter nanhaiticus D15-8W</name>
    <dbReference type="NCBI Taxonomy" id="626887"/>
    <lineage>
        <taxon>Bacteria</taxon>
        <taxon>Pseudomonadati</taxon>
        <taxon>Pseudomonadota</taxon>
        <taxon>Gammaproteobacteria</taxon>
        <taxon>Pseudomonadales</taxon>
        <taxon>Marinobacteraceae</taxon>
        <taxon>Marinobacter</taxon>
    </lineage>
</organism>
<dbReference type="OrthoDB" id="9962904at2"/>
<dbReference type="Proteomes" id="UP000013165">
    <property type="component" value="Unassembled WGS sequence"/>
</dbReference>
<dbReference type="AlphaFoldDB" id="N6VXD9"/>
<dbReference type="STRING" id="626887.J057_06231"/>
<keyword evidence="3" id="KW-1185">Reference proteome</keyword>
<dbReference type="EMBL" id="APLQ01000011">
    <property type="protein sequence ID" value="ENO14925.2"/>
    <property type="molecule type" value="Genomic_DNA"/>
</dbReference>
<evidence type="ECO:0000313" key="2">
    <source>
        <dbReference type="EMBL" id="ENO14925.2"/>
    </source>
</evidence>
<dbReference type="RefSeq" id="WP_040882292.1">
    <property type="nucleotide sequence ID" value="NZ_AP028878.1"/>
</dbReference>
<name>N6VXD9_9GAMM</name>
<accession>N6VXD9</accession>
<feature type="transmembrane region" description="Helical" evidence="1">
    <location>
        <begin position="69"/>
        <end position="93"/>
    </location>
</feature>
<keyword evidence="1" id="KW-0812">Transmembrane</keyword>
<proteinExistence type="predicted"/>
<feature type="transmembrane region" description="Helical" evidence="1">
    <location>
        <begin position="6"/>
        <end position="27"/>
    </location>
</feature>